<reference evidence="4 5" key="1">
    <citation type="submission" date="2020-06" db="EMBL/GenBank/DDBJ databases">
        <title>Genome sequence of Rhizobium sp strain ADMK78.</title>
        <authorList>
            <person name="Rahi P."/>
        </authorList>
    </citation>
    <scope>NUCLEOTIDE SEQUENCE [LARGE SCALE GENOMIC DNA]</scope>
    <source>
        <strain evidence="4 5">ADMK78</strain>
    </source>
</reference>
<evidence type="ECO:0000259" key="3">
    <source>
        <dbReference type="Pfam" id="PF00881"/>
    </source>
</evidence>
<dbReference type="RefSeq" id="WP_138287384.1">
    <property type="nucleotide sequence ID" value="NZ_CP058350.1"/>
</dbReference>
<evidence type="ECO:0000256" key="1">
    <source>
        <dbReference type="ARBA" id="ARBA00007118"/>
    </source>
</evidence>
<accession>A0ABX6QRV9</accession>
<keyword evidence="2" id="KW-0560">Oxidoreductase</keyword>
<dbReference type="InterPro" id="IPR000415">
    <property type="entry name" value="Nitroreductase-like"/>
</dbReference>
<protein>
    <submittedName>
        <fullName evidence="4">Nitroreductase family protein</fullName>
    </submittedName>
</protein>
<dbReference type="PANTHER" id="PTHR43673">
    <property type="entry name" value="NAD(P)H NITROREDUCTASE YDGI-RELATED"/>
    <property type="match status" value="1"/>
</dbReference>
<evidence type="ECO:0000256" key="2">
    <source>
        <dbReference type="ARBA" id="ARBA00023002"/>
    </source>
</evidence>
<organism evidence="4 5">
    <name type="scientific">Peteryoungia desertarenae</name>
    <dbReference type="NCBI Taxonomy" id="1813451"/>
    <lineage>
        <taxon>Bacteria</taxon>
        <taxon>Pseudomonadati</taxon>
        <taxon>Pseudomonadota</taxon>
        <taxon>Alphaproteobacteria</taxon>
        <taxon>Hyphomicrobiales</taxon>
        <taxon>Rhizobiaceae</taxon>
        <taxon>Peteryoungia</taxon>
    </lineage>
</organism>
<dbReference type="SUPFAM" id="SSF55469">
    <property type="entry name" value="FMN-dependent nitroreductase-like"/>
    <property type="match status" value="1"/>
</dbReference>
<comment type="similarity">
    <text evidence="1">Belongs to the nitroreductase family.</text>
</comment>
<name>A0ABX6QRV9_9HYPH</name>
<dbReference type="EMBL" id="CP058350">
    <property type="protein sequence ID" value="QLF71270.1"/>
    <property type="molecule type" value="Genomic_DNA"/>
</dbReference>
<gene>
    <name evidence="4" type="ORF">FE840_004520</name>
</gene>
<dbReference type="CDD" id="cd02138">
    <property type="entry name" value="TdsD-like"/>
    <property type="match status" value="1"/>
</dbReference>
<feature type="domain" description="Nitroreductase" evidence="3">
    <location>
        <begin position="19"/>
        <end position="58"/>
    </location>
</feature>
<keyword evidence="5" id="KW-1185">Reference proteome</keyword>
<sequence length="196" mass="21892">MTTRNSRESEYDIHPVFLERWSPRAFDGKPMPREHLLTILDAARWAPSAFNYQPWRFVYGLRGSKPFDRLFTILNEFNQGWAKNASALIIVLSDTLSRPADGGAPRPLRSHSFDTGAAWGMLSLQAVHSGYYAHGMTGIDFDKAAEVLKVPEGFHVEAAIAIGKLGDKNQLPDGLRERESPNGRKTLSEIAFEGSF</sequence>
<dbReference type="InterPro" id="IPR029479">
    <property type="entry name" value="Nitroreductase"/>
</dbReference>
<dbReference type="Pfam" id="PF00881">
    <property type="entry name" value="Nitroreductase"/>
    <property type="match status" value="1"/>
</dbReference>
<proteinExistence type="inferred from homology"/>
<evidence type="ECO:0000313" key="5">
    <source>
        <dbReference type="Proteomes" id="UP000308530"/>
    </source>
</evidence>
<dbReference type="PANTHER" id="PTHR43673:SF10">
    <property type="entry name" value="NADH DEHYDROGENASE_NAD(P)H NITROREDUCTASE XCC3605-RELATED"/>
    <property type="match status" value="1"/>
</dbReference>
<dbReference type="Gene3D" id="3.40.109.10">
    <property type="entry name" value="NADH Oxidase"/>
    <property type="match status" value="1"/>
</dbReference>
<evidence type="ECO:0000313" key="4">
    <source>
        <dbReference type="EMBL" id="QLF71270.1"/>
    </source>
</evidence>
<dbReference type="Proteomes" id="UP000308530">
    <property type="component" value="Chromosome"/>
</dbReference>